<dbReference type="SUPFAM" id="SSF48695">
    <property type="entry name" value="Multiheme cytochromes"/>
    <property type="match status" value="1"/>
</dbReference>
<comment type="caution">
    <text evidence="1">The sequence shown here is derived from an EMBL/GenBank/DDBJ whole genome shotgun (WGS) entry which is preliminary data.</text>
</comment>
<reference evidence="1 2" key="1">
    <citation type="submission" date="2015-12" db="EMBL/GenBank/DDBJ databases">
        <authorList>
            <person name="Shamseldin A."/>
            <person name="Moawad H."/>
            <person name="Abd El-Rahim W.M."/>
            <person name="Sadowsky M.J."/>
        </authorList>
    </citation>
    <scope>NUCLEOTIDE SEQUENCE [LARGE SCALE GENOMIC DNA]</scope>
    <source>
        <strain evidence="1 2">WF1</strain>
    </source>
</reference>
<gene>
    <name evidence="1" type="ORF">AU255_11745</name>
</gene>
<dbReference type="InterPro" id="IPR036280">
    <property type="entry name" value="Multihaem_cyt_sf"/>
</dbReference>
<protein>
    <submittedName>
        <fullName evidence="1">Uncharacterized protein</fullName>
    </submittedName>
</protein>
<dbReference type="Proteomes" id="UP000191980">
    <property type="component" value="Unassembled WGS sequence"/>
</dbReference>
<dbReference type="EMBL" id="LPUF01000001">
    <property type="protein sequence ID" value="OQK18455.1"/>
    <property type="molecule type" value="Genomic_DNA"/>
</dbReference>
<dbReference type="OrthoDB" id="5558004at2"/>
<organism evidence="1 2">
    <name type="scientific">Methyloprofundus sedimenti</name>
    <dbReference type="NCBI Taxonomy" id="1420851"/>
    <lineage>
        <taxon>Bacteria</taxon>
        <taxon>Pseudomonadati</taxon>
        <taxon>Pseudomonadota</taxon>
        <taxon>Gammaproteobacteria</taxon>
        <taxon>Methylococcales</taxon>
        <taxon>Methylococcaceae</taxon>
        <taxon>Methyloprofundus</taxon>
    </lineage>
</organism>
<sequence>MKKLLISVVIILICLFFFLAPVNQEISSNYDVYQYVKECKAELGITRKLPLLSCLDGEQIPIFVDKHEIQRDNWDELSSAKKCDNPHWLGGDMGCWTYSHIQVLQLDNENVMVLNCRQKGNQLNKTWFRKTKTNLGMNQQQRKEQYDNAHGAEKTELYYLYNTFNDIGVILRNTHTGKSCYLTQYGDAVTGFLPPLDAQLPGKSDYLNKYNPDQARPPKDFPEELWYRNANQAFKSPGFTANAGCIDCHNAHGFKYSPYINSKQGLPRIQAMSKLPMLPVGKPFIDRFRDADFLQVTTEAIDGMPQLCTQCHNMTTSGTCGDSIDFATGRPSTTLHTWLTRSTSSKWMPPLIMDSALIKKHVATMKCCCNNPDAKGCKTRKFGPTLADLPKDFSKGEGWVSGQGANLCKGTMNSIQWNADKVE</sequence>
<keyword evidence="2" id="KW-1185">Reference proteome</keyword>
<evidence type="ECO:0000313" key="1">
    <source>
        <dbReference type="EMBL" id="OQK18455.1"/>
    </source>
</evidence>
<dbReference type="RefSeq" id="WP_080523054.1">
    <property type="nucleotide sequence ID" value="NZ_LPUF01000001.1"/>
</dbReference>
<dbReference type="AlphaFoldDB" id="A0A1V8MA70"/>
<evidence type="ECO:0000313" key="2">
    <source>
        <dbReference type="Proteomes" id="UP000191980"/>
    </source>
</evidence>
<proteinExistence type="predicted"/>
<name>A0A1V8MA70_9GAMM</name>
<accession>A0A1V8MA70</accession>